<protein>
    <submittedName>
        <fullName evidence="1">Putative ovule protein</fullName>
    </submittedName>
</protein>
<evidence type="ECO:0000313" key="1">
    <source>
        <dbReference type="EMBL" id="JAP08877.1"/>
    </source>
</evidence>
<accession>A0A0V0GM53</accession>
<reference evidence="1" key="1">
    <citation type="submission" date="2015-12" db="EMBL/GenBank/DDBJ databases">
        <title>Gene expression during late stages of embryo sac development: a critical building block for successful pollen-pistil interactions.</title>
        <authorList>
            <person name="Liu Y."/>
            <person name="Joly V."/>
            <person name="Sabar M."/>
            <person name="Matton D.P."/>
        </authorList>
    </citation>
    <scope>NUCLEOTIDE SEQUENCE</scope>
</reference>
<dbReference type="EMBL" id="GEDG01036105">
    <property type="protein sequence ID" value="JAP08877.1"/>
    <property type="molecule type" value="Transcribed_RNA"/>
</dbReference>
<sequence>MATFKKTTMSHKTPFSTMNQPIRICSKITLGQANSVYVFYPDKLPSLGKSLIVHIKAARILNVSFFEESNVCTPSYHNSLNSWIRGCK</sequence>
<dbReference type="AlphaFoldDB" id="A0A0V0GM53"/>
<proteinExistence type="predicted"/>
<name>A0A0V0GM53_SOLCH</name>
<organism evidence="1">
    <name type="scientific">Solanum chacoense</name>
    <name type="common">Chaco potato</name>
    <dbReference type="NCBI Taxonomy" id="4108"/>
    <lineage>
        <taxon>Eukaryota</taxon>
        <taxon>Viridiplantae</taxon>
        <taxon>Streptophyta</taxon>
        <taxon>Embryophyta</taxon>
        <taxon>Tracheophyta</taxon>
        <taxon>Spermatophyta</taxon>
        <taxon>Magnoliopsida</taxon>
        <taxon>eudicotyledons</taxon>
        <taxon>Gunneridae</taxon>
        <taxon>Pentapetalae</taxon>
        <taxon>asterids</taxon>
        <taxon>lamiids</taxon>
        <taxon>Solanales</taxon>
        <taxon>Solanaceae</taxon>
        <taxon>Solanoideae</taxon>
        <taxon>Solaneae</taxon>
        <taxon>Solanum</taxon>
    </lineage>
</organism>